<feature type="transmembrane region" description="Helical" evidence="7">
    <location>
        <begin position="109"/>
        <end position="127"/>
    </location>
</feature>
<dbReference type="Pfam" id="PF00924">
    <property type="entry name" value="MS_channel_2nd"/>
    <property type="match status" value="1"/>
</dbReference>
<evidence type="ECO:0000256" key="2">
    <source>
        <dbReference type="ARBA" id="ARBA00008017"/>
    </source>
</evidence>
<dbReference type="InterPro" id="IPR006686">
    <property type="entry name" value="MscS_channel_CS"/>
</dbReference>
<keyword evidence="6 7" id="KW-0472">Membrane</keyword>
<feature type="transmembrane region" description="Helical" evidence="7">
    <location>
        <begin position="81"/>
        <end position="103"/>
    </location>
</feature>
<dbReference type="Gene3D" id="3.30.70.100">
    <property type="match status" value="1"/>
</dbReference>
<dbReference type="InterPro" id="IPR011066">
    <property type="entry name" value="MscS_channel_C_sf"/>
</dbReference>
<comment type="similarity">
    <text evidence="2">Belongs to the MscS (TC 1.A.23) family.</text>
</comment>
<dbReference type="Gene3D" id="2.30.30.60">
    <property type="match status" value="1"/>
</dbReference>
<dbReference type="PROSITE" id="PS01246">
    <property type="entry name" value="UPF0003"/>
    <property type="match status" value="1"/>
</dbReference>
<keyword evidence="4 7" id="KW-0812">Transmembrane</keyword>
<dbReference type="Gene3D" id="1.10.287.1260">
    <property type="match status" value="1"/>
</dbReference>
<evidence type="ECO:0000256" key="7">
    <source>
        <dbReference type="SAM" id="Phobius"/>
    </source>
</evidence>
<dbReference type="InterPro" id="IPR049278">
    <property type="entry name" value="MS_channel_C"/>
</dbReference>
<evidence type="ECO:0000259" key="10">
    <source>
        <dbReference type="Pfam" id="PF21088"/>
    </source>
</evidence>
<dbReference type="OrthoDB" id="9809206at2"/>
<dbReference type="InterPro" id="IPR049142">
    <property type="entry name" value="MS_channel_1st"/>
</dbReference>
<evidence type="ECO:0000256" key="3">
    <source>
        <dbReference type="ARBA" id="ARBA00022475"/>
    </source>
</evidence>
<dbReference type="InterPro" id="IPR011014">
    <property type="entry name" value="MscS_channel_TM-2"/>
</dbReference>
<keyword evidence="5 7" id="KW-1133">Transmembrane helix</keyword>
<dbReference type="Pfam" id="PF05552">
    <property type="entry name" value="MS_channel_1st_1"/>
    <property type="match status" value="1"/>
</dbReference>
<feature type="domain" description="Mechanosensitive ion channel MscS C-terminal" evidence="9">
    <location>
        <begin position="204"/>
        <end position="284"/>
    </location>
</feature>
<protein>
    <submittedName>
        <fullName evidence="11">Small conductance mechanosensitive channel</fullName>
    </submittedName>
</protein>
<feature type="domain" description="Mechanosensitive ion channel MscS" evidence="8">
    <location>
        <begin position="131"/>
        <end position="195"/>
    </location>
</feature>
<dbReference type="PANTHER" id="PTHR30221">
    <property type="entry name" value="SMALL-CONDUCTANCE MECHANOSENSITIVE CHANNEL"/>
    <property type="match status" value="1"/>
</dbReference>
<feature type="domain" description="Mechanosensitive ion channel transmembrane helices 2/3" evidence="10">
    <location>
        <begin position="87"/>
        <end position="128"/>
    </location>
</feature>
<keyword evidence="12" id="KW-1185">Reference proteome</keyword>
<evidence type="ECO:0000256" key="5">
    <source>
        <dbReference type="ARBA" id="ARBA00022989"/>
    </source>
</evidence>
<evidence type="ECO:0000259" key="9">
    <source>
        <dbReference type="Pfam" id="PF21082"/>
    </source>
</evidence>
<accession>A0A1T5AI62</accession>
<dbReference type="InterPro" id="IPR006685">
    <property type="entry name" value="MscS_channel_2nd"/>
</dbReference>
<dbReference type="Proteomes" id="UP000243406">
    <property type="component" value="Unassembled WGS sequence"/>
</dbReference>
<dbReference type="GO" id="GO:0008381">
    <property type="term" value="F:mechanosensitive monoatomic ion channel activity"/>
    <property type="evidence" value="ECO:0007669"/>
    <property type="project" value="InterPro"/>
</dbReference>
<organism evidence="11 12">
    <name type="scientific">Acetoanaerobium noterae</name>
    <dbReference type="NCBI Taxonomy" id="745369"/>
    <lineage>
        <taxon>Bacteria</taxon>
        <taxon>Bacillati</taxon>
        <taxon>Bacillota</taxon>
        <taxon>Clostridia</taxon>
        <taxon>Peptostreptococcales</taxon>
        <taxon>Filifactoraceae</taxon>
        <taxon>Acetoanaerobium</taxon>
    </lineage>
</organism>
<dbReference type="SUPFAM" id="SSF82689">
    <property type="entry name" value="Mechanosensitive channel protein MscS (YggB), C-terminal domain"/>
    <property type="match status" value="1"/>
</dbReference>
<feature type="transmembrane region" description="Helical" evidence="7">
    <location>
        <begin position="40"/>
        <end position="61"/>
    </location>
</feature>
<dbReference type="SUPFAM" id="SSF82861">
    <property type="entry name" value="Mechanosensitive channel protein MscS (YggB), transmembrane region"/>
    <property type="match status" value="1"/>
</dbReference>
<dbReference type="InterPro" id="IPR023408">
    <property type="entry name" value="MscS_beta-dom_sf"/>
</dbReference>
<dbReference type="Pfam" id="PF21088">
    <property type="entry name" value="MS_channel_1st"/>
    <property type="match status" value="1"/>
</dbReference>
<reference evidence="12" key="1">
    <citation type="submission" date="2017-02" db="EMBL/GenBank/DDBJ databases">
        <authorList>
            <person name="Varghese N."/>
            <person name="Submissions S."/>
        </authorList>
    </citation>
    <scope>NUCLEOTIDE SEQUENCE [LARGE SCALE GENOMIC DNA]</scope>
    <source>
        <strain evidence="12">ATCC 35199</strain>
    </source>
</reference>
<name>A0A1T5AI62_9FIRM</name>
<dbReference type="PANTHER" id="PTHR30221:SF1">
    <property type="entry name" value="SMALL-CONDUCTANCE MECHANOSENSITIVE CHANNEL"/>
    <property type="match status" value="1"/>
</dbReference>
<dbReference type="InterPro" id="IPR010920">
    <property type="entry name" value="LSM_dom_sf"/>
</dbReference>
<evidence type="ECO:0000313" key="11">
    <source>
        <dbReference type="EMBL" id="SKB34580.1"/>
    </source>
</evidence>
<gene>
    <name evidence="11" type="ORF">SAMN02745120_0945</name>
</gene>
<dbReference type="InterPro" id="IPR045275">
    <property type="entry name" value="MscS_archaea/bacteria_type"/>
</dbReference>
<dbReference type="GO" id="GO:0005886">
    <property type="term" value="C:plasma membrane"/>
    <property type="evidence" value="ECO:0007669"/>
    <property type="project" value="UniProtKB-SubCell"/>
</dbReference>
<dbReference type="RefSeq" id="WP_079588893.1">
    <property type="nucleotide sequence ID" value="NZ_DAMCMJ010000014.1"/>
</dbReference>
<evidence type="ECO:0000259" key="8">
    <source>
        <dbReference type="Pfam" id="PF00924"/>
    </source>
</evidence>
<proteinExistence type="inferred from homology"/>
<dbReference type="EMBL" id="FUYN01000002">
    <property type="protein sequence ID" value="SKB34580.1"/>
    <property type="molecule type" value="Genomic_DNA"/>
</dbReference>
<evidence type="ECO:0000256" key="6">
    <source>
        <dbReference type="ARBA" id="ARBA00023136"/>
    </source>
</evidence>
<keyword evidence="3" id="KW-1003">Cell membrane</keyword>
<dbReference type="Pfam" id="PF21082">
    <property type="entry name" value="MS_channel_3rd"/>
    <property type="match status" value="1"/>
</dbReference>
<evidence type="ECO:0000256" key="4">
    <source>
        <dbReference type="ARBA" id="ARBA00022692"/>
    </source>
</evidence>
<sequence length="301" mass="33815">MINYFNLAAVTEKVTEAVTDEVQTAVEESFNLMKTLKELFLAYGMDIIIGIMIFLVGLYIARYVRNLSKRIMRKSNVDPSAIGFISQILYFLLLIIVAIAALGRIGVPTNSFVAAIGALGLAIGLALQNNLSNFASGILILIFKPFKVGDFIEAAGVSGSVNEIQIMNTILYSVDNRKIIIPNSKLTSENVVNFSSAIDRKIQLMIEVDYNSDYKKAIELIKAIFKEDPDIYDEPEPTVALREFGESGIKIFALPSVKNENYWNAYYRIMQRIKDDFDANGIQIPYPHRMLYMKHLDSDKN</sequence>
<evidence type="ECO:0000256" key="1">
    <source>
        <dbReference type="ARBA" id="ARBA00004651"/>
    </source>
</evidence>
<dbReference type="InterPro" id="IPR008910">
    <property type="entry name" value="MSC_TM_helix"/>
</dbReference>
<evidence type="ECO:0000313" key="12">
    <source>
        <dbReference type="Proteomes" id="UP000243406"/>
    </source>
</evidence>
<dbReference type="AlphaFoldDB" id="A0A1T5AI62"/>
<dbReference type="SUPFAM" id="SSF50182">
    <property type="entry name" value="Sm-like ribonucleoproteins"/>
    <property type="match status" value="1"/>
</dbReference>
<comment type="subcellular location">
    <subcellularLocation>
        <location evidence="1">Cell membrane</location>
        <topology evidence="1">Multi-pass membrane protein</topology>
    </subcellularLocation>
</comment>